<dbReference type="Gene3D" id="1.10.287.1480">
    <property type="match status" value="1"/>
</dbReference>
<gene>
    <name evidence="5" type="ORF">TKK_001119</name>
</gene>
<comment type="caution">
    <text evidence="5">The sequence shown here is derived from an EMBL/GenBank/DDBJ whole genome shotgun (WGS) entry which is preliminary data.</text>
</comment>
<evidence type="ECO:0000256" key="3">
    <source>
        <dbReference type="ARBA" id="ARBA00023274"/>
    </source>
</evidence>
<reference evidence="5 6" key="1">
    <citation type="journal article" date="2024" name="bioRxiv">
        <title>A reference genome for Trichogramma kaykai: A tiny desert-dwelling parasitoid wasp with competing sex-ratio distorters.</title>
        <authorList>
            <person name="Culotta J."/>
            <person name="Lindsey A.R."/>
        </authorList>
    </citation>
    <scope>NUCLEOTIDE SEQUENCE [LARGE SCALE GENOMIC DNA]</scope>
    <source>
        <strain evidence="5 6">KSX58</strain>
    </source>
</reference>
<keyword evidence="3" id="KW-0687">Ribonucleoprotein</keyword>
<dbReference type="Proteomes" id="UP001627154">
    <property type="component" value="Unassembled WGS sequence"/>
</dbReference>
<dbReference type="SUPFAM" id="SSF57716">
    <property type="entry name" value="Glucocorticoid receptor-like (DNA-binding domain)"/>
    <property type="match status" value="1"/>
</dbReference>
<dbReference type="Pfam" id="PF00253">
    <property type="entry name" value="Ribosomal_S14"/>
    <property type="match status" value="1"/>
</dbReference>
<evidence type="ECO:0000256" key="2">
    <source>
        <dbReference type="ARBA" id="ARBA00022980"/>
    </source>
</evidence>
<keyword evidence="2" id="KW-0689">Ribosomal protein</keyword>
<dbReference type="GO" id="GO:1990904">
    <property type="term" value="C:ribonucleoprotein complex"/>
    <property type="evidence" value="ECO:0007669"/>
    <property type="project" value="UniProtKB-KW"/>
</dbReference>
<organism evidence="5 6">
    <name type="scientific">Trichogramma kaykai</name>
    <dbReference type="NCBI Taxonomy" id="54128"/>
    <lineage>
        <taxon>Eukaryota</taxon>
        <taxon>Metazoa</taxon>
        <taxon>Ecdysozoa</taxon>
        <taxon>Arthropoda</taxon>
        <taxon>Hexapoda</taxon>
        <taxon>Insecta</taxon>
        <taxon>Pterygota</taxon>
        <taxon>Neoptera</taxon>
        <taxon>Endopterygota</taxon>
        <taxon>Hymenoptera</taxon>
        <taxon>Apocrita</taxon>
        <taxon>Proctotrupomorpha</taxon>
        <taxon>Chalcidoidea</taxon>
        <taxon>Trichogrammatidae</taxon>
        <taxon>Trichogramma</taxon>
    </lineage>
</organism>
<sequence>MALSGAISMLTKLIPTYPTITPCGGQQIRSMYTKWKTMRDMKRRKLAKEYAPERLRLLGIKRNDVLPREIRDLASKTFEEQIPRHSAIRQLTPRCVVTSRPHGVLHRWRVSRFIFRHLVDYNKMGGVQRAIW</sequence>
<evidence type="ECO:0000256" key="1">
    <source>
        <dbReference type="ARBA" id="ARBA00009083"/>
    </source>
</evidence>
<dbReference type="InterPro" id="IPR001209">
    <property type="entry name" value="Ribosomal_uS14"/>
</dbReference>
<evidence type="ECO:0000313" key="6">
    <source>
        <dbReference type="Proteomes" id="UP001627154"/>
    </source>
</evidence>
<comment type="similarity">
    <text evidence="1">Belongs to the universal ribosomal protein uS14 family.</text>
</comment>
<protein>
    <recommendedName>
        <fullName evidence="4">28S ribosomal protein S14, mitochondrial</fullName>
    </recommendedName>
</protein>
<evidence type="ECO:0000256" key="4">
    <source>
        <dbReference type="ARBA" id="ARBA00083755"/>
    </source>
</evidence>
<proteinExistence type="inferred from homology"/>
<dbReference type="GO" id="GO:0005737">
    <property type="term" value="C:cytoplasm"/>
    <property type="evidence" value="ECO:0007669"/>
    <property type="project" value="UniProtKB-ARBA"/>
</dbReference>
<dbReference type="AlphaFoldDB" id="A0ABD2XPV6"/>
<accession>A0ABD2XPV6</accession>
<dbReference type="PANTHER" id="PTHR19836">
    <property type="entry name" value="30S RIBOSOMAL PROTEIN S14"/>
    <property type="match status" value="1"/>
</dbReference>
<dbReference type="GO" id="GO:0005840">
    <property type="term" value="C:ribosome"/>
    <property type="evidence" value="ECO:0007669"/>
    <property type="project" value="UniProtKB-KW"/>
</dbReference>
<dbReference type="EMBL" id="JBJJXI010000018">
    <property type="protein sequence ID" value="KAL3407043.1"/>
    <property type="molecule type" value="Genomic_DNA"/>
</dbReference>
<name>A0ABD2XPV6_9HYME</name>
<dbReference type="FunFam" id="1.10.287.1480:FF:000001">
    <property type="entry name" value="30S ribosomal protein S14"/>
    <property type="match status" value="1"/>
</dbReference>
<dbReference type="PANTHER" id="PTHR19836:SF19">
    <property type="entry name" value="SMALL RIBOSOMAL SUBUNIT PROTEIN US14M"/>
    <property type="match status" value="1"/>
</dbReference>
<keyword evidence="6" id="KW-1185">Reference proteome</keyword>
<evidence type="ECO:0000313" key="5">
    <source>
        <dbReference type="EMBL" id="KAL3407043.1"/>
    </source>
</evidence>